<keyword evidence="2" id="KW-1185">Reference proteome</keyword>
<evidence type="ECO:0000313" key="2">
    <source>
        <dbReference type="Proteomes" id="UP000237000"/>
    </source>
</evidence>
<name>A0A2P5D785_TREOI</name>
<reference evidence="2" key="1">
    <citation type="submission" date="2016-06" db="EMBL/GenBank/DDBJ databases">
        <title>Parallel loss of symbiosis genes in relatives of nitrogen-fixing non-legume Parasponia.</title>
        <authorList>
            <person name="Van Velzen R."/>
            <person name="Holmer R."/>
            <person name="Bu F."/>
            <person name="Rutten L."/>
            <person name="Van Zeijl A."/>
            <person name="Liu W."/>
            <person name="Santuari L."/>
            <person name="Cao Q."/>
            <person name="Sharma T."/>
            <person name="Shen D."/>
            <person name="Roswanjaya Y."/>
            <person name="Wardhani T."/>
            <person name="Kalhor M.S."/>
            <person name="Jansen J."/>
            <person name="Van den Hoogen J."/>
            <person name="Gungor B."/>
            <person name="Hartog M."/>
            <person name="Hontelez J."/>
            <person name="Verver J."/>
            <person name="Yang W.-C."/>
            <person name="Schijlen E."/>
            <person name="Repin R."/>
            <person name="Schilthuizen M."/>
            <person name="Schranz E."/>
            <person name="Heidstra R."/>
            <person name="Miyata K."/>
            <person name="Fedorova E."/>
            <person name="Kohlen W."/>
            <person name="Bisseling T."/>
            <person name="Smit S."/>
            <person name="Geurts R."/>
        </authorList>
    </citation>
    <scope>NUCLEOTIDE SEQUENCE [LARGE SCALE GENOMIC DNA]</scope>
    <source>
        <strain evidence="2">cv. RG33-2</strain>
    </source>
</reference>
<dbReference type="Proteomes" id="UP000237000">
    <property type="component" value="Unassembled WGS sequence"/>
</dbReference>
<gene>
    <name evidence="1" type="ORF">TorRG33x02_259890</name>
</gene>
<dbReference type="EMBL" id="JXTC01000290">
    <property type="protein sequence ID" value="PON69162.1"/>
    <property type="molecule type" value="Genomic_DNA"/>
</dbReference>
<dbReference type="AlphaFoldDB" id="A0A2P5D785"/>
<protein>
    <submittedName>
        <fullName evidence="1">Uncharacterized protein</fullName>
    </submittedName>
</protein>
<proteinExistence type="predicted"/>
<accession>A0A2P5D785</accession>
<dbReference type="InParanoid" id="A0A2P5D785"/>
<sequence length="75" mass="8506">MTFWEEAPFTDLRLCCIRGKGVLPKLKAIRGTRVAAAMVLLWLESKFQLSPLFSAKSQSRVMTKREKSIDDCSTL</sequence>
<evidence type="ECO:0000313" key="1">
    <source>
        <dbReference type="EMBL" id="PON69162.1"/>
    </source>
</evidence>
<organism evidence="1 2">
    <name type="scientific">Trema orientale</name>
    <name type="common">Charcoal tree</name>
    <name type="synonym">Celtis orientalis</name>
    <dbReference type="NCBI Taxonomy" id="63057"/>
    <lineage>
        <taxon>Eukaryota</taxon>
        <taxon>Viridiplantae</taxon>
        <taxon>Streptophyta</taxon>
        <taxon>Embryophyta</taxon>
        <taxon>Tracheophyta</taxon>
        <taxon>Spermatophyta</taxon>
        <taxon>Magnoliopsida</taxon>
        <taxon>eudicotyledons</taxon>
        <taxon>Gunneridae</taxon>
        <taxon>Pentapetalae</taxon>
        <taxon>rosids</taxon>
        <taxon>fabids</taxon>
        <taxon>Rosales</taxon>
        <taxon>Cannabaceae</taxon>
        <taxon>Trema</taxon>
    </lineage>
</organism>
<comment type="caution">
    <text evidence="1">The sequence shown here is derived from an EMBL/GenBank/DDBJ whole genome shotgun (WGS) entry which is preliminary data.</text>
</comment>